<dbReference type="Pfam" id="PF00041">
    <property type="entry name" value="fn3"/>
    <property type="match status" value="5"/>
</dbReference>
<dbReference type="EMBL" id="AJWK01007112">
    <property type="status" value="NOT_ANNOTATED_CDS"/>
    <property type="molecule type" value="Genomic_DNA"/>
</dbReference>
<keyword evidence="2" id="KW-1133">Transmembrane helix</keyword>
<reference evidence="4" key="1">
    <citation type="submission" date="2020-05" db="UniProtKB">
        <authorList>
            <consortium name="EnsemblMetazoa"/>
        </authorList>
    </citation>
    <scope>IDENTIFICATION</scope>
    <source>
        <strain evidence="4">Jacobina</strain>
    </source>
</reference>
<dbReference type="Gene3D" id="2.60.40.10">
    <property type="entry name" value="Immunoglobulins"/>
    <property type="match status" value="9"/>
</dbReference>
<accession>A0A1B0CCU4</accession>
<feature type="compositionally biased region" description="Basic and acidic residues" evidence="1">
    <location>
        <begin position="131"/>
        <end position="142"/>
    </location>
</feature>
<feature type="compositionally biased region" description="Low complexity" evidence="1">
    <location>
        <begin position="91"/>
        <end position="107"/>
    </location>
</feature>
<evidence type="ECO:0000259" key="3">
    <source>
        <dbReference type="PROSITE" id="PS50853"/>
    </source>
</evidence>
<dbReference type="PROSITE" id="PS50853">
    <property type="entry name" value="FN3"/>
    <property type="match status" value="9"/>
</dbReference>
<dbReference type="PANTHER" id="PTHR24099:SF11">
    <property type="entry name" value="FIBRONECTIN TYPE III DOMAIN-CONTAINING 3BA-RELATED"/>
    <property type="match status" value="1"/>
</dbReference>
<feature type="domain" description="Fibronectin type-III" evidence="3">
    <location>
        <begin position="974"/>
        <end position="1074"/>
    </location>
</feature>
<evidence type="ECO:0000313" key="4">
    <source>
        <dbReference type="EnsemblMetazoa" id="LLOJ002162-PA"/>
    </source>
</evidence>
<protein>
    <recommendedName>
        <fullName evidence="3">Fibronectin type-III domain-containing protein</fullName>
    </recommendedName>
</protein>
<feature type="region of interest" description="Disordered" evidence="1">
    <location>
        <begin position="76"/>
        <end position="195"/>
    </location>
</feature>
<keyword evidence="2" id="KW-0812">Transmembrane</keyword>
<dbReference type="EnsemblMetazoa" id="LLOJ002162-RA">
    <property type="protein sequence ID" value="LLOJ002162-PA"/>
    <property type="gene ID" value="LLOJ002162"/>
</dbReference>
<feature type="domain" description="Fibronectin type-III" evidence="3">
    <location>
        <begin position="779"/>
        <end position="867"/>
    </location>
</feature>
<keyword evidence="5" id="KW-1185">Reference proteome</keyword>
<feature type="domain" description="Fibronectin type-III" evidence="3">
    <location>
        <begin position="206"/>
        <end position="303"/>
    </location>
</feature>
<feature type="domain" description="Fibronectin type-III" evidence="3">
    <location>
        <begin position="868"/>
        <end position="960"/>
    </location>
</feature>
<organism evidence="4 5">
    <name type="scientific">Lutzomyia longipalpis</name>
    <name type="common">Sand fly</name>
    <dbReference type="NCBI Taxonomy" id="7200"/>
    <lineage>
        <taxon>Eukaryota</taxon>
        <taxon>Metazoa</taxon>
        <taxon>Ecdysozoa</taxon>
        <taxon>Arthropoda</taxon>
        <taxon>Hexapoda</taxon>
        <taxon>Insecta</taxon>
        <taxon>Pterygota</taxon>
        <taxon>Neoptera</taxon>
        <taxon>Endopterygota</taxon>
        <taxon>Diptera</taxon>
        <taxon>Nematocera</taxon>
        <taxon>Psychodoidea</taxon>
        <taxon>Psychodidae</taxon>
        <taxon>Lutzomyia</taxon>
        <taxon>Lutzomyia</taxon>
    </lineage>
</organism>
<feature type="compositionally biased region" description="Acidic residues" evidence="1">
    <location>
        <begin position="182"/>
        <end position="195"/>
    </location>
</feature>
<dbReference type="EMBL" id="AJWK01007111">
    <property type="status" value="NOT_ANNOTATED_CDS"/>
    <property type="molecule type" value="Genomic_DNA"/>
</dbReference>
<feature type="compositionally biased region" description="Polar residues" evidence="1">
    <location>
        <begin position="143"/>
        <end position="152"/>
    </location>
</feature>
<dbReference type="SMART" id="SM00060">
    <property type="entry name" value="FN3"/>
    <property type="match status" value="9"/>
</dbReference>
<feature type="domain" description="Fibronectin type-III" evidence="3">
    <location>
        <begin position="686"/>
        <end position="778"/>
    </location>
</feature>
<dbReference type="VEuPathDB" id="VectorBase:LLOJ002162"/>
<evidence type="ECO:0000256" key="1">
    <source>
        <dbReference type="SAM" id="MobiDB-lite"/>
    </source>
</evidence>
<feature type="domain" description="Fibronectin type-III" evidence="3">
    <location>
        <begin position="307"/>
        <end position="398"/>
    </location>
</feature>
<dbReference type="AlphaFoldDB" id="A0A1B0CCU4"/>
<name>A0A1B0CCU4_LUTLO</name>
<dbReference type="InterPro" id="IPR003961">
    <property type="entry name" value="FN3_dom"/>
</dbReference>
<dbReference type="PANTHER" id="PTHR24099">
    <property type="entry name" value="E3 UBIQUITIN-PROTEIN LIGASE TRIM36-RELATED"/>
    <property type="match status" value="1"/>
</dbReference>
<feature type="domain" description="Fibronectin type-III" evidence="3">
    <location>
        <begin position="590"/>
        <end position="684"/>
    </location>
</feature>
<keyword evidence="2" id="KW-0472">Membrane</keyword>
<dbReference type="SUPFAM" id="SSF49265">
    <property type="entry name" value="Fibronectin type III"/>
    <property type="match status" value="6"/>
</dbReference>
<dbReference type="InterPro" id="IPR013783">
    <property type="entry name" value="Ig-like_fold"/>
</dbReference>
<dbReference type="FunFam" id="2.60.40.10:FF:000373">
    <property type="entry name" value="fibronectin type-III domain-containing protein 3A isoform X1"/>
    <property type="match status" value="1"/>
</dbReference>
<feature type="transmembrane region" description="Helical" evidence="2">
    <location>
        <begin position="1138"/>
        <end position="1156"/>
    </location>
</feature>
<dbReference type="InterPro" id="IPR036116">
    <property type="entry name" value="FN3_sf"/>
</dbReference>
<dbReference type="InterPro" id="IPR050617">
    <property type="entry name" value="E3_ligase_FN3/SPRY"/>
</dbReference>
<dbReference type="VEuPathDB" id="VectorBase:LLONM1_000632"/>
<evidence type="ECO:0000313" key="5">
    <source>
        <dbReference type="Proteomes" id="UP000092461"/>
    </source>
</evidence>
<sequence length="1162" mass="127389">MVSQSGSPPIPMPVQVPPGHLMQQIVDENGTLRHVILSTAHNQQIHGQGGVQGVQHHIHGHYIAANGTTPSFYGPLAAGYPGPGPGPHFHPIPGGHLQPQQLSHSPHSPSPPNNNYHKDERTQRQHTKLLRKLDQQQQKQREMNSALSTPAHSPSPRKSELNGLRRTAPASRNGASSVGTSEDGEESSSVPDEEDDYQPLIDQLSAVQSPQVSEVMSKSALLQWAAPPNSEQVTLNPRDLQYEVLLSDRGKDGKYKSIFKGSSLSCRIQDLRPGQEYSVCLQVHYQELQGSASEPTVFTTPPCPPDTPFAPKLITRTKNSLQVRWNATADNGSHILHYILEYDEGKGKEFVEVCKTKGRQYSLTKLQPSTWYSFRLAAVNDCGKSPYSDIITFCTAANPPPQPAAPTLASATSSSLRLEWIRRSQEEEYVLQMADKESGHGYLPMYTGRDTTYECINLRRATVFHFRLKAENEVGSSAWSDEVIYRTLPERPGRPGKPQVKGKIHATNFKAKWDPPADRGGAEIKTYYLEINAGAGFERVYVGSELEAICDRLSPGTTYQIRVWCEGVAGPSAPSEPCTVTTEAVAPVAPPAPFCTTPPGPYATVLRWERPDYNGGAPVTEYEVEMEGGVPRQRVAVYRGKDTQCVAKDLSPGEVYVAQVRAINRIGAGPWSEEGTFVAGAAPPGTPGRPDVSVRSATHLTVSWEEPATNGAFISEYRLESAVNNQEDCFNIAYQGVQTMAEVRNLMPFTTYFFRVCATNAAGTSGFSAPVSARTPAAAPNAPIIESYDITSTEVTVYWRAPDCHGSPIRHYSIECADRTVTTEDAVTEYCIGDLQPETLYKIKIQAVNEIGAGPFSSALRVTTLPLPPKPPRLECPAAGHNFVKLKWGDGRNVDFTRFHVEMMNNRSREFVTVYTGTNYSCRVPKLQEQSTYVFRICAETDHAGIGDYSDEVAFETTAAVPSSIKSPRIYEPAPGTVAATHNHDNTNCDHIHVEWQHSKNTFSDPVEYILQCTRSREQDYKQIYRGPDTRFTVENLECGVEYCLRVCPVRLMATGECLPGSFSPVLRHSVPLKSKSVMDSNAIAGGHGLAAGQGASGGGTSQAFDDNLSNVGAVQRILGRVTTIYSSRRNFTDQQKAIIIAIFLMIGSVVLAYVVKLFNFS</sequence>
<proteinExistence type="predicted"/>
<feature type="domain" description="Fibronectin type-III" evidence="3">
    <location>
        <begin position="402"/>
        <end position="490"/>
    </location>
</feature>
<dbReference type="FunFam" id="2.60.40.10:FF:001846">
    <property type="entry name" value="Uncharacterized protein, isoform E"/>
    <property type="match status" value="1"/>
</dbReference>
<evidence type="ECO:0000256" key="2">
    <source>
        <dbReference type="SAM" id="Phobius"/>
    </source>
</evidence>
<dbReference type="CDD" id="cd00063">
    <property type="entry name" value="FN3"/>
    <property type="match status" value="9"/>
</dbReference>
<feature type="domain" description="Fibronectin type-III" evidence="3">
    <location>
        <begin position="494"/>
        <end position="585"/>
    </location>
</feature>
<dbReference type="Proteomes" id="UP000092461">
    <property type="component" value="Unassembled WGS sequence"/>
</dbReference>